<dbReference type="Proteomes" id="UP001183202">
    <property type="component" value="Unassembled WGS sequence"/>
</dbReference>
<evidence type="ECO:0000313" key="3">
    <source>
        <dbReference type="EMBL" id="MDT0351936.1"/>
    </source>
</evidence>
<evidence type="ECO:0000313" key="4">
    <source>
        <dbReference type="Proteomes" id="UP001183202"/>
    </source>
</evidence>
<evidence type="ECO:0000256" key="1">
    <source>
        <dbReference type="SAM" id="MobiDB-lite"/>
    </source>
</evidence>
<accession>A0ABU2NDC1</accession>
<name>A0ABU2NDC1_9PSEU</name>
<feature type="compositionally biased region" description="Pro residues" evidence="1">
    <location>
        <begin position="74"/>
        <end position="84"/>
    </location>
</feature>
<dbReference type="EMBL" id="JAVREJ010000015">
    <property type="protein sequence ID" value="MDT0351936.1"/>
    <property type="molecule type" value="Genomic_DNA"/>
</dbReference>
<feature type="region of interest" description="Disordered" evidence="1">
    <location>
        <begin position="68"/>
        <end position="88"/>
    </location>
</feature>
<gene>
    <name evidence="3" type="ORF">RM445_20625</name>
</gene>
<protein>
    <submittedName>
        <fullName evidence="3">DUF3152 domain-containing protein</fullName>
    </submittedName>
</protein>
<sequence length="280" mass="28551">MPARPPSRGALVASAFGAAAVVVALCPPGSVQHVGPLASTRPLARVLPAALGVPPGGDDPADAATVLLGSPTASPTPAPAPDPDAPTAADLAAGIQRRTVAPAGGGEFDTVPGSAAAPGRGEVRTIRVEVERGLPVDGARFAEFVLATLNDDRGWGHDGAMTFARTDGDAPITVVLASPDTSARLCGDLRTHGTLSCRNGPRAVLTLHRWVNATDEYADNVTGYRQYVVNHEVGHALGHGHELCPGPGRPAPVMQQQTLGLKGCTQNPWPHPADVPSPAP</sequence>
<dbReference type="SUPFAM" id="SSF55486">
    <property type="entry name" value="Metalloproteases ('zincins'), catalytic domain"/>
    <property type="match status" value="1"/>
</dbReference>
<comment type="caution">
    <text evidence="3">The sequence shown here is derived from an EMBL/GenBank/DDBJ whole genome shotgun (WGS) entry which is preliminary data.</text>
</comment>
<keyword evidence="4" id="KW-1185">Reference proteome</keyword>
<feature type="domain" description="DUF3152" evidence="2">
    <location>
        <begin position="101"/>
        <end position="262"/>
    </location>
</feature>
<organism evidence="3 4">
    <name type="scientific">Pseudonocardia charpentierae</name>
    <dbReference type="NCBI Taxonomy" id="3075545"/>
    <lineage>
        <taxon>Bacteria</taxon>
        <taxon>Bacillati</taxon>
        <taxon>Actinomycetota</taxon>
        <taxon>Actinomycetes</taxon>
        <taxon>Pseudonocardiales</taxon>
        <taxon>Pseudonocardiaceae</taxon>
        <taxon>Pseudonocardia</taxon>
    </lineage>
</organism>
<dbReference type="InterPro" id="IPR022603">
    <property type="entry name" value="DUF3152"/>
</dbReference>
<evidence type="ECO:0000259" key="2">
    <source>
        <dbReference type="Pfam" id="PF11350"/>
    </source>
</evidence>
<dbReference type="RefSeq" id="WP_311558440.1">
    <property type="nucleotide sequence ID" value="NZ_JAVREJ010000015.1"/>
</dbReference>
<reference evidence="4" key="1">
    <citation type="submission" date="2023-07" db="EMBL/GenBank/DDBJ databases">
        <title>30 novel species of actinomycetes from the DSMZ collection.</title>
        <authorList>
            <person name="Nouioui I."/>
        </authorList>
    </citation>
    <scope>NUCLEOTIDE SEQUENCE [LARGE SCALE GENOMIC DNA]</scope>
    <source>
        <strain evidence="4">DSM 45834</strain>
    </source>
</reference>
<proteinExistence type="predicted"/>
<dbReference type="Pfam" id="PF11350">
    <property type="entry name" value="DUF3152"/>
    <property type="match status" value="1"/>
</dbReference>